<gene>
    <name evidence="2" type="ORF">NW133_12700</name>
</gene>
<feature type="transmembrane region" description="Helical" evidence="1">
    <location>
        <begin position="212"/>
        <end position="235"/>
    </location>
</feature>
<dbReference type="Proteomes" id="UP001072952">
    <property type="component" value="Unassembled WGS sequence"/>
</dbReference>
<reference evidence="2" key="1">
    <citation type="journal article" date="2022" name="Int. J. Mol. Sci.">
        <title>Phenotypic and Genotypic Virulence Characterisation of Staphylococcus pettenkoferi Strains Isolated from Human Bloodstream and Diabetic Foot Infections.</title>
        <authorList>
            <person name="Magnan C."/>
            <person name="Ahmad-Mansour N."/>
            <person name="Pouget C."/>
            <person name="Morsli M."/>
            <person name="Huc-Brandt S."/>
            <person name="Pantel A."/>
            <person name="Dunyach-Remy C."/>
            <person name="Sotto A."/>
            <person name="Molle V."/>
            <person name="Lavigne J.-P."/>
        </authorList>
    </citation>
    <scope>NUCLEOTIDE SEQUENCE</scope>
    <source>
        <strain evidence="2">NSP012P</strain>
    </source>
</reference>
<feature type="transmembrane region" description="Helical" evidence="1">
    <location>
        <begin position="20"/>
        <end position="41"/>
    </location>
</feature>
<feature type="transmembrane region" description="Helical" evidence="1">
    <location>
        <begin position="62"/>
        <end position="86"/>
    </location>
</feature>
<evidence type="ECO:0000313" key="3">
    <source>
        <dbReference type="Proteomes" id="UP001072952"/>
    </source>
</evidence>
<comment type="caution">
    <text evidence="2">The sequence shown here is derived from an EMBL/GenBank/DDBJ whole genome shotgun (WGS) entry which is preliminary data.</text>
</comment>
<dbReference type="RefSeq" id="WP_142997342.1">
    <property type="nucleotide sequence ID" value="NZ_JANSKU010000049.1"/>
</dbReference>
<keyword evidence="3" id="KW-1185">Reference proteome</keyword>
<proteinExistence type="predicted"/>
<keyword evidence="1" id="KW-0472">Membrane</keyword>
<keyword evidence="1" id="KW-0812">Transmembrane</keyword>
<evidence type="ECO:0000313" key="2">
    <source>
        <dbReference type="EMBL" id="MCY1584349.1"/>
    </source>
</evidence>
<accession>A0ABT4BQG6</accession>
<dbReference type="EMBL" id="JANSLD010000061">
    <property type="protein sequence ID" value="MCY1584349.1"/>
    <property type="molecule type" value="Genomic_DNA"/>
</dbReference>
<sequence>MNYYWTDKKGEYKEMNFDFLFDLISKGLIGTVFGKIIFDVLNKLYKKMFKSRDSDVYDGATTTFIMASLVYSITCIINITILVVIYNAFKGNTNIESFSFIGMIFVSLFTFFISIAYGKIIFLLRNKFYLLQLPGENVYDLLKEGCDIVSTNGYELVNDIPAYRNLPYNKWEDYIKYRQRYYDKTLDAKMNEVIYIHSKPIKRFFKIVSKKWITGMILVPFLYIVLLYLCLNSVITNPGFIIFSMISLYTLNFIMLIKATININRSNDIDRYYGYYKCNCNKED</sequence>
<evidence type="ECO:0008006" key="4">
    <source>
        <dbReference type="Google" id="ProtNLM"/>
    </source>
</evidence>
<name>A0ABT4BQG6_9STAP</name>
<organism evidence="2 3">
    <name type="scientific">Staphylococcus pettenkoferi</name>
    <dbReference type="NCBI Taxonomy" id="170573"/>
    <lineage>
        <taxon>Bacteria</taxon>
        <taxon>Bacillati</taxon>
        <taxon>Bacillota</taxon>
        <taxon>Bacilli</taxon>
        <taxon>Bacillales</taxon>
        <taxon>Staphylococcaceae</taxon>
        <taxon>Staphylococcus</taxon>
    </lineage>
</organism>
<feature type="transmembrane region" description="Helical" evidence="1">
    <location>
        <begin position="241"/>
        <end position="261"/>
    </location>
</feature>
<protein>
    <recommendedName>
        <fullName evidence="4">DUF443 domain-containing protein</fullName>
    </recommendedName>
</protein>
<reference evidence="2" key="2">
    <citation type="submission" date="2022-08" db="EMBL/GenBank/DDBJ databases">
        <authorList>
            <person name="Magnan C."/>
        </authorList>
    </citation>
    <scope>NUCLEOTIDE SEQUENCE</scope>
    <source>
        <strain evidence="2">NSP012P</strain>
    </source>
</reference>
<keyword evidence="1" id="KW-1133">Transmembrane helix</keyword>
<evidence type="ECO:0000256" key="1">
    <source>
        <dbReference type="SAM" id="Phobius"/>
    </source>
</evidence>
<feature type="transmembrane region" description="Helical" evidence="1">
    <location>
        <begin position="98"/>
        <end position="124"/>
    </location>
</feature>